<dbReference type="FunFam" id="6.10.250.3250:FF:000001">
    <property type="entry name" value="60S ribosomal protein L13a"/>
    <property type="match status" value="1"/>
</dbReference>
<dbReference type="AlphaFoldDB" id="A0A811Z0R6"/>
<organism evidence="4 5">
    <name type="scientific">Nyctereutes procyonoides</name>
    <name type="common">Raccoon dog</name>
    <name type="synonym">Canis procyonoides</name>
    <dbReference type="NCBI Taxonomy" id="34880"/>
    <lineage>
        <taxon>Eukaryota</taxon>
        <taxon>Metazoa</taxon>
        <taxon>Chordata</taxon>
        <taxon>Craniata</taxon>
        <taxon>Vertebrata</taxon>
        <taxon>Euteleostomi</taxon>
        <taxon>Mammalia</taxon>
        <taxon>Eutheria</taxon>
        <taxon>Laurasiatheria</taxon>
        <taxon>Carnivora</taxon>
        <taxon>Caniformia</taxon>
        <taxon>Canidae</taxon>
        <taxon>Nyctereutes</taxon>
    </lineage>
</organism>
<dbReference type="GO" id="GO:1990904">
    <property type="term" value="C:ribonucleoprotein complex"/>
    <property type="evidence" value="ECO:0007669"/>
    <property type="project" value="UniProtKB-KW"/>
</dbReference>
<reference evidence="4" key="1">
    <citation type="submission" date="2020-12" db="EMBL/GenBank/DDBJ databases">
        <authorList>
            <consortium name="Molecular Ecology Group"/>
        </authorList>
    </citation>
    <scope>NUCLEOTIDE SEQUENCE</scope>
    <source>
        <strain evidence="4">TBG_1078</strain>
    </source>
</reference>
<dbReference type="Proteomes" id="UP000645828">
    <property type="component" value="Unassembled WGS sequence"/>
</dbReference>
<dbReference type="EMBL" id="CAJHUB010000754">
    <property type="protein sequence ID" value="CAD7682391.1"/>
    <property type="molecule type" value="Genomic_DNA"/>
</dbReference>
<sequence length="102" mass="12042">MTHLFAVYKRLPPYDIKKSTIVPAALKIVFLKPTQKFAYLGCLAYEFAWKTQAVTATLEKRKKAKNHYQKKKQLMKLWNQAQKNVKKIDKHTEVIKTHRLLD</sequence>
<evidence type="ECO:0000313" key="4">
    <source>
        <dbReference type="EMBL" id="CAD7682391.1"/>
    </source>
</evidence>
<dbReference type="Gene3D" id="6.10.250.3250">
    <property type="match status" value="1"/>
</dbReference>
<comment type="caution">
    <text evidence="4">The sequence shown here is derived from an EMBL/GenBank/DDBJ whole genome shotgun (WGS) entry which is preliminary data.</text>
</comment>
<name>A0A811Z0R6_NYCPR</name>
<comment type="similarity">
    <text evidence="1">Belongs to the universal ribosomal protein uL13 family.</text>
</comment>
<protein>
    <submittedName>
        <fullName evidence="4">(raccoon dog) hypothetical protein</fullName>
    </submittedName>
</protein>
<dbReference type="GO" id="GO:0005840">
    <property type="term" value="C:ribosome"/>
    <property type="evidence" value="ECO:0007669"/>
    <property type="project" value="UniProtKB-KW"/>
</dbReference>
<keyword evidence="5" id="KW-1185">Reference proteome</keyword>
<evidence type="ECO:0000313" key="5">
    <source>
        <dbReference type="Proteomes" id="UP000645828"/>
    </source>
</evidence>
<accession>A0A811Z0R6</accession>
<evidence type="ECO:0000256" key="1">
    <source>
        <dbReference type="ARBA" id="ARBA00006227"/>
    </source>
</evidence>
<keyword evidence="2" id="KW-0689">Ribosomal protein</keyword>
<evidence type="ECO:0000256" key="3">
    <source>
        <dbReference type="ARBA" id="ARBA00023274"/>
    </source>
</evidence>
<keyword evidence="3" id="KW-0687">Ribonucleoprotein</keyword>
<proteinExistence type="inferred from homology"/>
<gene>
    <name evidence="4" type="ORF">NYPRO_LOCUS15183</name>
</gene>
<evidence type="ECO:0000256" key="2">
    <source>
        <dbReference type="ARBA" id="ARBA00022980"/>
    </source>
</evidence>